<dbReference type="AlphaFoldDB" id="A0A0A9FYR3"/>
<reference evidence="1" key="1">
    <citation type="submission" date="2014-09" db="EMBL/GenBank/DDBJ databases">
        <authorList>
            <person name="Magalhaes I.L.F."/>
            <person name="Oliveira U."/>
            <person name="Santos F.R."/>
            <person name="Vidigal T.H.D.A."/>
            <person name="Brescovit A.D."/>
            <person name="Santos A.J."/>
        </authorList>
    </citation>
    <scope>NUCLEOTIDE SEQUENCE</scope>
    <source>
        <tissue evidence="1">Shoot tissue taken approximately 20 cm above the soil surface</tissue>
    </source>
</reference>
<name>A0A0A9FYR3_ARUDO</name>
<sequence length="43" mass="4861">MEEVLSLTVSPFLPFYLLAAIQGFLKTSRSCSLEWENTPLNLT</sequence>
<proteinExistence type="predicted"/>
<protein>
    <submittedName>
        <fullName evidence="1">Uncharacterized protein</fullName>
    </submittedName>
</protein>
<evidence type="ECO:0000313" key="1">
    <source>
        <dbReference type="EMBL" id="JAE15441.1"/>
    </source>
</evidence>
<dbReference type="EMBL" id="GBRH01182455">
    <property type="protein sequence ID" value="JAE15441.1"/>
    <property type="molecule type" value="Transcribed_RNA"/>
</dbReference>
<accession>A0A0A9FYR3</accession>
<reference evidence="1" key="2">
    <citation type="journal article" date="2015" name="Data Brief">
        <title>Shoot transcriptome of the giant reed, Arundo donax.</title>
        <authorList>
            <person name="Barrero R.A."/>
            <person name="Guerrero F.D."/>
            <person name="Moolhuijzen P."/>
            <person name="Goolsby J.A."/>
            <person name="Tidwell J."/>
            <person name="Bellgard S.E."/>
            <person name="Bellgard M.I."/>
        </authorList>
    </citation>
    <scope>NUCLEOTIDE SEQUENCE</scope>
    <source>
        <tissue evidence="1">Shoot tissue taken approximately 20 cm above the soil surface</tissue>
    </source>
</reference>
<organism evidence="1">
    <name type="scientific">Arundo donax</name>
    <name type="common">Giant reed</name>
    <name type="synonym">Donax arundinaceus</name>
    <dbReference type="NCBI Taxonomy" id="35708"/>
    <lineage>
        <taxon>Eukaryota</taxon>
        <taxon>Viridiplantae</taxon>
        <taxon>Streptophyta</taxon>
        <taxon>Embryophyta</taxon>
        <taxon>Tracheophyta</taxon>
        <taxon>Spermatophyta</taxon>
        <taxon>Magnoliopsida</taxon>
        <taxon>Liliopsida</taxon>
        <taxon>Poales</taxon>
        <taxon>Poaceae</taxon>
        <taxon>PACMAD clade</taxon>
        <taxon>Arundinoideae</taxon>
        <taxon>Arundineae</taxon>
        <taxon>Arundo</taxon>
    </lineage>
</organism>